<proteinExistence type="predicted"/>
<keyword evidence="1" id="KW-0812">Transmembrane</keyword>
<accession>A0A2Z2MHI3</accession>
<sequence length="237" mass="25160">MLRRGGALLLIVGVVLAVILIGAVATLVIHGREIPKKEAGPLEELGTFDAGAVVVREVVGDVQITEANVSGVVVKSNLPVNVSYSDGLLTVYCQRKSVRELFRYRETNACNEYVGGKVVIEVGKRLADVWVRETVGNVSVNVNATRLVFEDIVGDVSASAPAEYMIEDVVGDVSIRAEGDVTVKDVVGDVYISVPASFSVQLSVENIVGNVENTHPGSGKPVLVRISHVIGDVKIGQ</sequence>
<evidence type="ECO:0000313" key="3">
    <source>
        <dbReference type="Proteomes" id="UP000250125"/>
    </source>
</evidence>
<name>A0A2Z2MHI3_9EURY</name>
<dbReference type="Proteomes" id="UP000250125">
    <property type="component" value="Chromosome"/>
</dbReference>
<dbReference type="KEGG" id="tsl:A3L11_00685"/>
<evidence type="ECO:0008006" key="4">
    <source>
        <dbReference type="Google" id="ProtNLM"/>
    </source>
</evidence>
<keyword evidence="1" id="KW-1133">Transmembrane helix</keyword>
<dbReference type="EMBL" id="CP015103">
    <property type="protein sequence ID" value="ASJ07819.1"/>
    <property type="molecule type" value="Genomic_DNA"/>
</dbReference>
<dbReference type="AlphaFoldDB" id="A0A2Z2MHI3"/>
<dbReference type="OrthoDB" id="86202at2157"/>
<dbReference type="RefSeq" id="WP_088855065.1">
    <property type="nucleotide sequence ID" value="NZ_CP015103.1"/>
</dbReference>
<organism evidence="2 3">
    <name type="scientific">Thermococcus siculi</name>
    <dbReference type="NCBI Taxonomy" id="72803"/>
    <lineage>
        <taxon>Archaea</taxon>
        <taxon>Methanobacteriati</taxon>
        <taxon>Methanobacteriota</taxon>
        <taxon>Thermococci</taxon>
        <taxon>Thermococcales</taxon>
        <taxon>Thermococcaceae</taxon>
        <taxon>Thermococcus</taxon>
    </lineage>
</organism>
<reference evidence="2 3" key="1">
    <citation type="submission" date="2016-04" db="EMBL/GenBank/DDBJ databases">
        <title>Complete genome sequence of Thermococcus siculi type strain RG-20.</title>
        <authorList>
            <person name="Oger P.M."/>
        </authorList>
    </citation>
    <scope>NUCLEOTIDE SEQUENCE [LARGE SCALE GENOMIC DNA]</scope>
    <source>
        <strain evidence="2 3">RG-20</strain>
    </source>
</reference>
<keyword evidence="3" id="KW-1185">Reference proteome</keyword>
<evidence type="ECO:0000313" key="2">
    <source>
        <dbReference type="EMBL" id="ASJ07819.1"/>
    </source>
</evidence>
<keyword evidence="1" id="KW-0472">Membrane</keyword>
<protein>
    <recommendedName>
        <fullName evidence="4">Adhesin domain-containing protein</fullName>
    </recommendedName>
</protein>
<evidence type="ECO:0000256" key="1">
    <source>
        <dbReference type="SAM" id="Phobius"/>
    </source>
</evidence>
<feature type="transmembrane region" description="Helical" evidence="1">
    <location>
        <begin position="6"/>
        <end position="29"/>
    </location>
</feature>
<dbReference type="GeneID" id="33316710"/>
<gene>
    <name evidence="2" type="ORF">A3L11_00685</name>
</gene>